<feature type="signal peptide" evidence="1">
    <location>
        <begin position="1"/>
        <end position="26"/>
    </location>
</feature>
<feature type="chain" id="PRO_5012672922" evidence="1">
    <location>
        <begin position="27"/>
        <end position="220"/>
    </location>
</feature>
<comment type="caution">
    <text evidence="2">The sequence shown here is derived from an EMBL/GenBank/DDBJ whole genome shotgun (WGS) entry which is preliminary data.</text>
</comment>
<keyword evidence="1" id="KW-0732">Signal</keyword>
<gene>
    <name evidence="2" type="ORF">CBP51_08990</name>
</gene>
<dbReference type="NCBIfam" id="TIGR04565">
    <property type="entry name" value="OMP_myx_plus"/>
    <property type="match status" value="1"/>
</dbReference>
<organism evidence="2 3">
    <name type="scientific">Cellvibrio mixtus</name>
    <dbReference type="NCBI Taxonomy" id="39650"/>
    <lineage>
        <taxon>Bacteria</taxon>
        <taxon>Pseudomonadati</taxon>
        <taxon>Pseudomonadota</taxon>
        <taxon>Gammaproteobacteria</taxon>
        <taxon>Cellvibrionales</taxon>
        <taxon>Cellvibrionaceae</taxon>
        <taxon>Cellvibrio</taxon>
    </lineage>
</organism>
<evidence type="ECO:0000256" key="1">
    <source>
        <dbReference type="SAM" id="SignalP"/>
    </source>
</evidence>
<dbReference type="RefSeq" id="WP_094984590.1">
    <property type="nucleotide sequence ID" value="NZ_NHNI01000001.1"/>
</dbReference>
<dbReference type="InterPro" id="IPR011250">
    <property type="entry name" value="OMP/PagP_B-barrel"/>
</dbReference>
<evidence type="ECO:0000313" key="3">
    <source>
        <dbReference type="Proteomes" id="UP000216101"/>
    </source>
</evidence>
<dbReference type="EMBL" id="NHNI01000001">
    <property type="protein sequence ID" value="OZY87104.1"/>
    <property type="molecule type" value="Genomic_DNA"/>
</dbReference>
<dbReference type="SUPFAM" id="SSF56925">
    <property type="entry name" value="OMPA-like"/>
    <property type="match status" value="1"/>
</dbReference>
<evidence type="ECO:0000313" key="2">
    <source>
        <dbReference type="EMBL" id="OZY87104.1"/>
    </source>
</evidence>
<dbReference type="STRING" id="1209072.GCA_000766945_03012"/>
<protein>
    <submittedName>
        <fullName evidence="2">Outer membrane beta-barrel domain-containing protein</fullName>
    </submittedName>
</protein>
<name>A0A266QB46_9GAMM</name>
<reference evidence="3" key="1">
    <citation type="submission" date="2017-05" db="EMBL/GenBank/DDBJ databases">
        <authorList>
            <person name="Barney B.M."/>
        </authorList>
    </citation>
    <scope>NUCLEOTIDE SEQUENCE [LARGE SCALE GENOMIC DNA]</scope>
    <source>
        <strain evidence="3">PSBB022</strain>
    </source>
</reference>
<accession>A0A266QB46</accession>
<dbReference type="InterPro" id="IPR030820">
    <property type="entry name" value="OMP_myx_plus_Proteobacteria"/>
</dbReference>
<dbReference type="Gene3D" id="2.40.160.20">
    <property type="match status" value="1"/>
</dbReference>
<keyword evidence="3" id="KW-1185">Reference proteome</keyword>
<dbReference type="AlphaFoldDB" id="A0A266QB46"/>
<proteinExistence type="predicted"/>
<dbReference type="Proteomes" id="UP000216101">
    <property type="component" value="Unassembled WGS sequence"/>
</dbReference>
<sequence>METRFQRLFLSALLLGIFSITQPAFAQDEGSDEDELEQVITPDIKRRQIKEDDLDTENFELGVFYGFLSIEDFGTNGVAGFTLAYHITESFFVEAAYGTSKTQKTSYELLSGGVELLTGDQRDLTYYNLSLGYNFLHGQIFMSDKWTFNNHFYLMAGAGNTDFAAKDYFTTTIGAGLRFYTTDWLALDLSMRGHSFEHELFGEAKRITNLESRLGLSVFF</sequence>